<evidence type="ECO:0000313" key="1">
    <source>
        <dbReference type="Proteomes" id="UP000192223"/>
    </source>
</evidence>
<dbReference type="Pfam" id="PF14964">
    <property type="entry name" value="INTS15"/>
    <property type="match status" value="1"/>
</dbReference>
<dbReference type="InParanoid" id="A0A1W4WZ05"/>
<dbReference type="OrthoDB" id="5861309at2759"/>
<dbReference type="KEGG" id="apln:108737170"/>
<keyword evidence="1" id="KW-1185">Reference proteome</keyword>
<dbReference type="Proteomes" id="UP000192223">
    <property type="component" value="Unplaced"/>
</dbReference>
<dbReference type="AlphaFoldDB" id="A0A1W4WZ05"/>
<dbReference type="STRING" id="224129.A0A1W4WZ05"/>
<dbReference type="RefSeq" id="XP_018325378.1">
    <property type="nucleotide sequence ID" value="XM_018469876.2"/>
</dbReference>
<name>A0A1W4WZ05_AGRPL</name>
<gene>
    <name evidence="2" type="primary">LOC108737170</name>
</gene>
<dbReference type="PANTHER" id="PTHR14540:SF2">
    <property type="entry name" value="INTEGRATOR COMPLEX SUBUNIT 15"/>
    <property type="match status" value="1"/>
</dbReference>
<proteinExistence type="predicted"/>
<dbReference type="GeneID" id="108737170"/>
<reference evidence="2" key="1">
    <citation type="submission" date="2025-08" db="UniProtKB">
        <authorList>
            <consortium name="RefSeq"/>
        </authorList>
    </citation>
    <scope>IDENTIFICATION</scope>
    <source>
        <tissue evidence="2">Entire body</tissue>
    </source>
</reference>
<evidence type="ECO:0000313" key="2">
    <source>
        <dbReference type="RefSeq" id="XP_018325378.1"/>
    </source>
</evidence>
<protein>
    <submittedName>
        <fullName evidence="2">Uncharacterized protein C7orf26 homolog isoform X1</fullName>
    </submittedName>
</protein>
<dbReference type="InterPro" id="IPR027844">
    <property type="entry name" value="INTS15"/>
</dbReference>
<organism evidence="1 2">
    <name type="scientific">Agrilus planipennis</name>
    <name type="common">Emerald ash borer</name>
    <name type="synonym">Agrilus marcopoli</name>
    <dbReference type="NCBI Taxonomy" id="224129"/>
    <lineage>
        <taxon>Eukaryota</taxon>
        <taxon>Metazoa</taxon>
        <taxon>Ecdysozoa</taxon>
        <taxon>Arthropoda</taxon>
        <taxon>Hexapoda</taxon>
        <taxon>Insecta</taxon>
        <taxon>Pterygota</taxon>
        <taxon>Neoptera</taxon>
        <taxon>Endopterygota</taxon>
        <taxon>Coleoptera</taxon>
        <taxon>Polyphaga</taxon>
        <taxon>Elateriformia</taxon>
        <taxon>Buprestoidea</taxon>
        <taxon>Buprestidae</taxon>
        <taxon>Agrilinae</taxon>
        <taxon>Agrilus</taxon>
    </lineage>
</organism>
<dbReference type="FunCoup" id="A0A1W4WZ05">
    <property type="interactions" value="1297"/>
</dbReference>
<accession>A0A1W4WZ05</accession>
<sequence>MSQFSGPEIKHTLRKLEFPVCSKEALLKIGQLTCGRVPSIKHMDLALDLMAEFIFHEVDRRGNKRTLPLTTMQEIQLVEVLYDYFNSVNNDTARNSVFLSLFSGTTAIIRSGILSKLVSMAIGIPSHFILISASTLMQQLGNTSPNSYRLANALVKDYFVLMPNSSKQLHLVPRLAPQFASNFLTAVADIYFADVKKGPLIFPPATLLETITDWVSENTQLCVAAQQTQSALPPGAIAMEATTPFAGLLKWCILAPIYRQTSEIYGKLHLGLIENMLEIPHSNPPRAIFAQHLIISIGNICRYAVDLQNRSRKSDPTERQKMFLEDTALHLCLDRFAQAIQIALSVNCVYGNIGDMINQLKQLPFNKLMAIVINSYKNKT</sequence>
<dbReference type="PANTHER" id="PTHR14540">
    <property type="entry name" value="INTEGRATOR COMPLEX SUBUNIT 15"/>
    <property type="match status" value="1"/>
</dbReference>